<dbReference type="InterPro" id="IPR036056">
    <property type="entry name" value="Fibrinogen-like_C"/>
</dbReference>
<dbReference type="Pfam" id="PF00147">
    <property type="entry name" value="Fibrinogen_C"/>
    <property type="match status" value="1"/>
</dbReference>
<organism evidence="1">
    <name type="scientific">Magallana gigas</name>
    <name type="common">Pacific oyster</name>
    <name type="synonym">Crassostrea gigas</name>
    <dbReference type="NCBI Taxonomy" id="29159"/>
    <lineage>
        <taxon>Eukaryota</taxon>
        <taxon>Metazoa</taxon>
        <taxon>Spiralia</taxon>
        <taxon>Lophotrochozoa</taxon>
        <taxon>Mollusca</taxon>
        <taxon>Bivalvia</taxon>
        <taxon>Autobranchia</taxon>
        <taxon>Pteriomorphia</taxon>
        <taxon>Ostreida</taxon>
        <taxon>Ostreoidea</taxon>
        <taxon>Ostreidae</taxon>
        <taxon>Magallana</taxon>
    </lineage>
</organism>
<evidence type="ECO:0000313" key="1">
    <source>
        <dbReference type="EMBL" id="EKC41548.1"/>
    </source>
</evidence>
<dbReference type="HOGENOM" id="CLU_038628_8_0_1"/>
<gene>
    <name evidence="1" type="ORF">CGI_10008773</name>
</gene>
<proteinExistence type="predicted"/>
<protein>
    <submittedName>
        <fullName evidence="1">Angiopoietin-related protein 2</fullName>
    </submittedName>
</protein>
<dbReference type="SUPFAM" id="SSF56496">
    <property type="entry name" value="Fibrinogen C-terminal domain-like"/>
    <property type="match status" value="1"/>
</dbReference>
<dbReference type="PANTHER" id="PTHR19143">
    <property type="entry name" value="FIBRINOGEN/TENASCIN/ANGIOPOEITIN"/>
    <property type="match status" value="1"/>
</dbReference>
<accession>K1R714</accession>
<name>K1R714_MAGGI</name>
<dbReference type="InterPro" id="IPR050373">
    <property type="entry name" value="Fibrinogen_C-term_domain"/>
</dbReference>
<dbReference type="SMART" id="SM00186">
    <property type="entry name" value="FBG"/>
    <property type="match status" value="1"/>
</dbReference>
<dbReference type="EMBL" id="JH815751">
    <property type="protein sequence ID" value="EKC41548.1"/>
    <property type="molecule type" value="Genomic_DNA"/>
</dbReference>
<dbReference type="InterPro" id="IPR002181">
    <property type="entry name" value="Fibrinogen_a/b/g_C_dom"/>
</dbReference>
<dbReference type="CDD" id="cd00087">
    <property type="entry name" value="FReD"/>
    <property type="match status" value="1"/>
</dbReference>
<dbReference type="Gene3D" id="3.90.215.10">
    <property type="entry name" value="Gamma Fibrinogen, chain A, domain 1"/>
    <property type="match status" value="1"/>
</dbReference>
<reference evidence="1" key="1">
    <citation type="journal article" date="2012" name="Nature">
        <title>The oyster genome reveals stress adaptation and complexity of shell formation.</title>
        <authorList>
            <person name="Zhang G."/>
            <person name="Fang X."/>
            <person name="Guo X."/>
            <person name="Li L."/>
            <person name="Luo R."/>
            <person name="Xu F."/>
            <person name="Yang P."/>
            <person name="Zhang L."/>
            <person name="Wang X."/>
            <person name="Qi H."/>
            <person name="Xiong Z."/>
            <person name="Que H."/>
            <person name="Xie Y."/>
            <person name="Holland P.W."/>
            <person name="Paps J."/>
            <person name="Zhu Y."/>
            <person name="Wu F."/>
            <person name="Chen Y."/>
            <person name="Wang J."/>
            <person name="Peng C."/>
            <person name="Meng J."/>
            <person name="Yang L."/>
            <person name="Liu J."/>
            <person name="Wen B."/>
            <person name="Zhang N."/>
            <person name="Huang Z."/>
            <person name="Zhu Q."/>
            <person name="Feng Y."/>
            <person name="Mount A."/>
            <person name="Hedgecock D."/>
            <person name="Xu Z."/>
            <person name="Liu Y."/>
            <person name="Domazet-Loso T."/>
            <person name="Du Y."/>
            <person name="Sun X."/>
            <person name="Zhang S."/>
            <person name="Liu B."/>
            <person name="Cheng P."/>
            <person name="Jiang X."/>
            <person name="Li J."/>
            <person name="Fan D."/>
            <person name="Wang W."/>
            <person name="Fu W."/>
            <person name="Wang T."/>
            <person name="Wang B."/>
            <person name="Zhang J."/>
            <person name="Peng Z."/>
            <person name="Li Y."/>
            <person name="Li N."/>
            <person name="Wang J."/>
            <person name="Chen M."/>
            <person name="He Y."/>
            <person name="Tan F."/>
            <person name="Song X."/>
            <person name="Zheng Q."/>
            <person name="Huang R."/>
            <person name="Yang H."/>
            <person name="Du X."/>
            <person name="Chen L."/>
            <person name="Yang M."/>
            <person name="Gaffney P.M."/>
            <person name="Wang S."/>
            <person name="Luo L."/>
            <person name="She Z."/>
            <person name="Ming Y."/>
            <person name="Huang W."/>
            <person name="Zhang S."/>
            <person name="Huang B."/>
            <person name="Zhang Y."/>
            <person name="Qu T."/>
            <person name="Ni P."/>
            <person name="Miao G."/>
            <person name="Wang J."/>
            <person name="Wang Q."/>
            <person name="Steinberg C.E."/>
            <person name="Wang H."/>
            <person name="Li N."/>
            <person name="Qian L."/>
            <person name="Zhang G."/>
            <person name="Li Y."/>
            <person name="Yang H."/>
            <person name="Liu X."/>
            <person name="Wang J."/>
            <person name="Yin Y."/>
            <person name="Wang J."/>
        </authorList>
    </citation>
    <scope>NUCLEOTIDE SEQUENCE [LARGE SCALE GENOMIC DNA]</scope>
    <source>
        <strain evidence="1">05x7-T-G4-1.051#20</strain>
    </source>
</reference>
<dbReference type="PANTHER" id="PTHR19143:SF327">
    <property type="entry name" value="FI21813P1-RELATED"/>
    <property type="match status" value="1"/>
</dbReference>
<sequence length="247" mass="28796">MIKEIVEREQKYVLTQPHETATSEVCVLKEVFVRNGSSAKIQCGAECNKDETACVLFPWQQGGRSHHSAITASIIGRYAVFIIQRRLDGSVNFRRNWREYEDGFGTFDSEFWIGNKNLHYLTSDGLTYLRVEMMMQTCEWRYADYGQFIVKSATDKYRLFVANYSGNAGDSFYYHNNAQFSTYDYDHDTSYSNCADRCKGGWWYTKCHLVNLNGEYANTNFLEGINWHAMTGFTYSLKEVRMMLRRP</sequence>
<dbReference type="AlphaFoldDB" id="K1R714"/>
<dbReference type="InParanoid" id="K1R714"/>
<dbReference type="InterPro" id="IPR014716">
    <property type="entry name" value="Fibrinogen_a/b/g_C_1"/>
</dbReference>
<dbReference type="GO" id="GO:0005615">
    <property type="term" value="C:extracellular space"/>
    <property type="evidence" value="ECO:0007669"/>
    <property type="project" value="TreeGrafter"/>
</dbReference>
<dbReference type="PROSITE" id="PS51406">
    <property type="entry name" value="FIBRINOGEN_C_2"/>
    <property type="match status" value="1"/>
</dbReference>